<name>A0A1F5S5U6_9BACT</name>
<evidence type="ECO:0008006" key="3">
    <source>
        <dbReference type="Google" id="ProtNLM"/>
    </source>
</evidence>
<dbReference type="PROSITE" id="PS51257">
    <property type="entry name" value="PROKAR_LIPOPROTEIN"/>
    <property type="match status" value="1"/>
</dbReference>
<dbReference type="Proteomes" id="UP000176877">
    <property type="component" value="Unassembled WGS sequence"/>
</dbReference>
<dbReference type="EMBL" id="MFFT01000066">
    <property type="protein sequence ID" value="OGF22064.1"/>
    <property type="molecule type" value="Genomic_DNA"/>
</dbReference>
<dbReference type="InterPro" id="IPR036249">
    <property type="entry name" value="Thioredoxin-like_sf"/>
</dbReference>
<protein>
    <recommendedName>
        <fullName evidence="3">Thioredoxin-like fold domain-containing protein</fullName>
    </recommendedName>
</protein>
<comment type="caution">
    <text evidence="1">The sequence shown here is derived from an EMBL/GenBank/DDBJ whole genome shotgun (WGS) entry which is preliminary data.</text>
</comment>
<evidence type="ECO:0000313" key="1">
    <source>
        <dbReference type="EMBL" id="OGF22064.1"/>
    </source>
</evidence>
<sequence>MICPKIFTKGGKVIILSLLLALLVSGCTIPLAKNGISAKKILGSEEAKVVAEKFINDNLLPPGTTATVKNVTDEGDVFNISLDVGGQDYTSYMSKDGSKFFQSGLDMAKFAEEKAAQATAPAASGEAAPAANAPKTDKPKVELFVMTHCPYGLQAEKGLLPAIEALGDKVDAKIRFVHYFMHGDKEEQETYNQVCIREEQAAKYNNYLSCFVIEGDSGKCVVQAKVDAKKLISCVAAKAKGYYKADSDLSNGYGVGGSPTLVINGVQSSAGRDAASYLAGICAAFNNVPAECAKQLSSAAPAAGFGAGSADNSAAAANCAPTQ</sequence>
<dbReference type="SUPFAM" id="SSF52833">
    <property type="entry name" value="Thioredoxin-like"/>
    <property type="match status" value="1"/>
</dbReference>
<gene>
    <name evidence="1" type="ORF">A3D45_01600</name>
</gene>
<reference evidence="1 2" key="1">
    <citation type="journal article" date="2016" name="Nat. Commun.">
        <title>Thousands of microbial genomes shed light on interconnected biogeochemical processes in an aquifer system.</title>
        <authorList>
            <person name="Anantharaman K."/>
            <person name="Brown C.T."/>
            <person name="Hug L.A."/>
            <person name="Sharon I."/>
            <person name="Castelle C.J."/>
            <person name="Probst A.J."/>
            <person name="Thomas B.C."/>
            <person name="Singh A."/>
            <person name="Wilkins M.J."/>
            <person name="Karaoz U."/>
            <person name="Brodie E.L."/>
            <person name="Williams K.H."/>
            <person name="Hubbard S.S."/>
            <person name="Banfield J.F."/>
        </authorList>
    </citation>
    <scope>NUCLEOTIDE SEQUENCE [LARGE SCALE GENOMIC DNA]</scope>
</reference>
<accession>A0A1F5S5U6</accession>
<evidence type="ECO:0000313" key="2">
    <source>
        <dbReference type="Proteomes" id="UP000176877"/>
    </source>
</evidence>
<organism evidence="1 2">
    <name type="scientific">Candidatus Falkowbacteria bacterium RIFCSPHIGHO2_02_FULL_42_9</name>
    <dbReference type="NCBI Taxonomy" id="1797986"/>
    <lineage>
        <taxon>Bacteria</taxon>
        <taxon>Candidatus Falkowiibacteriota</taxon>
    </lineage>
</organism>
<proteinExistence type="predicted"/>
<dbReference type="AlphaFoldDB" id="A0A1F5S5U6"/>
<dbReference type="Gene3D" id="3.40.30.10">
    <property type="entry name" value="Glutaredoxin"/>
    <property type="match status" value="1"/>
</dbReference>